<dbReference type="InterPro" id="IPR003961">
    <property type="entry name" value="FN3_dom"/>
</dbReference>
<reference evidence="19" key="2">
    <citation type="submission" date="2015-02" db="UniProtKB">
        <authorList>
            <consortium name="EnsemblMetazoa"/>
        </authorList>
    </citation>
    <scope>IDENTIFICATION</scope>
</reference>
<dbReference type="Pfam" id="PF00041">
    <property type="entry name" value="fn3"/>
    <property type="match status" value="5"/>
</dbReference>
<dbReference type="GO" id="GO:0098632">
    <property type="term" value="F:cell-cell adhesion mediator activity"/>
    <property type="evidence" value="ECO:0007669"/>
    <property type="project" value="TreeGrafter"/>
</dbReference>
<evidence type="ECO:0000259" key="17">
    <source>
        <dbReference type="PROSITE" id="PS50835"/>
    </source>
</evidence>
<dbReference type="SMART" id="SM00409">
    <property type="entry name" value="IG"/>
    <property type="match status" value="10"/>
</dbReference>
<feature type="compositionally biased region" description="Polar residues" evidence="15">
    <location>
        <begin position="1856"/>
        <end position="1874"/>
    </location>
</feature>
<dbReference type="InterPro" id="IPR007110">
    <property type="entry name" value="Ig-like_dom"/>
</dbReference>
<dbReference type="CDD" id="cd00063">
    <property type="entry name" value="FN3"/>
    <property type="match status" value="6"/>
</dbReference>
<feature type="domain" description="Fibronectin type-III" evidence="18">
    <location>
        <begin position="1011"/>
        <end position="1112"/>
    </location>
</feature>
<dbReference type="FunFam" id="2.60.40.10:FF:000333">
    <property type="entry name" value="Down syndrome cell adhesion molecule"/>
    <property type="match status" value="2"/>
</dbReference>
<evidence type="ECO:0000256" key="2">
    <source>
        <dbReference type="ARBA" id="ARBA00022475"/>
    </source>
</evidence>
<evidence type="ECO:0000256" key="13">
    <source>
        <dbReference type="ARBA" id="ARBA00023319"/>
    </source>
</evidence>
<dbReference type="InterPro" id="IPR003599">
    <property type="entry name" value="Ig_sub"/>
</dbReference>
<dbReference type="GO" id="GO:0007156">
    <property type="term" value="P:homophilic cell adhesion via plasma membrane adhesion molecules"/>
    <property type="evidence" value="ECO:0007669"/>
    <property type="project" value="TreeGrafter"/>
</dbReference>
<dbReference type="PROSITE" id="PS50835">
    <property type="entry name" value="IG_LIKE"/>
    <property type="match status" value="10"/>
</dbReference>
<keyword evidence="6" id="KW-0130">Cell adhesion</keyword>
<organism evidence="19 20">
    <name type="scientific">Strigamia maritima</name>
    <name type="common">European centipede</name>
    <name type="synonym">Geophilus maritimus</name>
    <dbReference type="NCBI Taxonomy" id="126957"/>
    <lineage>
        <taxon>Eukaryota</taxon>
        <taxon>Metazoa</taxon>
        <taxon>Ecdysozoa</taxon>
        <taxon>Arthropoda</taxon>
        <taxon>Myriapoda</taxon>
        <taxon>Chilopoda</taxon>
        <taxon>Pleurostigmophora</taxon>
        <taxon>Geophilomorpha</taxon>
        <taxon>Linotaeniidae</taxon>
        <taxon>Strigamia</taxon>
    </lineage>
</organism>
<dbReference type="GO" id="GO:0007411">
    <property type="term" value="P:axon guidance"/>
    <property type="evidence" value="ECO:0007669"/>
    <property type="project" value="TreeGrafter"/>
</dbReference>
<dbReference type="InterPro" id="IPR013783">
    <property type="entry name" value="Ig-like_fold"/>
</dbReference>
<dbReference type="SUPFAM" id="SSF49265">
    <property type="entry name" value="Fibronectin type III"/>
    <property type="match status" value="4"/>
</dbReference>
<feature type="domain" description="Ig-like" evidence="17">
    <location>
        <begin position="711"/>
        <end position="799"/>
    </location>
</feature>
<evidence type="ECO:0000256" key="11">
    <source>
        <dbReference type="ARBA" id="ARBA00023157"/>
    </source>
</evidence>
<dbReference type="GO" id="GO:0045202">
    <property type="term" value="C:synapse"/>
    <property type="evidence" value="ECO:0007669"/>
    <property type="project" value="UniProtKB-SubCell"/>
</dbReference>
<evidence type="ECO:0000256" key="6">
    <source>
        <dbReference type="ARBA" id="ARBA00022889"/>
    </source>
</evidence>
<keyword evidence="7" id="KW-0524">Neurogenesis</keyword>
<dbReference type="EMBL" id="JH432085">
    <property type="status" value="NOT_ANNOTATED_CDS"/>
    <property type="molecule type" value="Genomic_DNA"/>
</dbReference>
<dbReference type="Gene3D" id="2.60.40.10">
    <property type="entry name" value="Immunoglobulins"/>
    <property type="match status" value="16"/>
</dbReference>
<keyword evidence="2" id="KW-1003">Cell membrane</keyword>
<dbReference type="InterPro" id="IPR003598">
    <property type="entry name" value="Ig_sub2"/>
</dbReference>
<dbReference type="eggNOG" id="KOG3510">
    <property type="taxonomic scope" value="Eukaryota"/>
</dbReference>
<keyword evidence="20" id="KW-1185">Reference proteome</keyword>
<feature type="domain" description="Fibronectin type-III" evidence="18">
    <location>
        <begin position="1220"/>
        <end position="1315"/>
    </location>
</feature>
<dbReference type="FunFam" id="2.60.40.10:FF:000017">
    <property type="entry name" value="Down syndrome cell adhesion molecule b"/>
    <property type="match status" value="1"/>
</dbReference>
<protein>
    <recommendedName>
        <fullName evidence="21">Down syndrome cell adhesion molecule-like protein Dscam2</fullName>
    </recommendedName>
</protein>
<feature type="domain" description="Fibronectin type-III" evidence="18">
    <location>
        <begin position="1117"/>
        <end position="1216"/>
    </location>
</feature>
<proteinExistence type="predicted"/>
<feature type="region of interest" description="Disordered" evidence="15">
    <location>
        <begin position="995"/>
        <end position="1017"/>
    </location>
</feature>
<feature type="domain" description="Fibronectin type-III" evidence="18">
    <location>
        <begin position="911"/>
        <end position="1007"/>
    </location>
</feature>
<feature type="domain" description="Ig-like" evidence="17">
    <location>
        <begin position="127"/>
        <end position="216"/>
    </location>
</feature>
<feature type="compositionally biased region" description="Polar residues" evidence="15">
    <location>
        <begin position="995"/>
        <end position="1005"/>
    </location>
</feature>
<keyword evidence="8 16" id="KW-1133">Transmembrane helix</keyword>
<dbReference type="FunFam" id="2.60.40.10:FF:000104">
    <property type="entry name" value="Down syndrome cell adhesion molecule b"/>
    <property type="match status" value="1"/>
</dbReference>
<keyword evidence="12" id="KW-0325">Glycoprotein</keyword>
<feature type="domain" description="Ig-like" evidence="17">
    <location>
        <begin position="810"/>
        <end position="906"/>
    </location>
</feature>
<keyword evidence="9" id="KW-0770">Synapse</keyword>
<dbReference type="HOGENOM" id="CLU_001038_4_0_1"/>
<dbReference type="InterPro" id="IPR036116">
    <property type="entry name" value="FN3_sf"/>
</dbReference>
<feature type="domain" description="Ig-like" evidence="17">
    <location>
        <begin position="321"/>
        <end position="423"/>
    </location>
</feature>
<keyword evidence="13" id="KW-0393">Immunoglobulin domain</keyword>
<feature type="domain" description="Ig-like" evidence="17">
    <location>
        <begin position="19"/>
        <end position="110"/>
    </location>
</feature>
<dbReference type="FunFam" id="2.60.40.10:FF:000093">
    <property type="entry name" value="Down syndrome cell adhesion molecule, isoform B"/>
    <property type="match status" value="1"/>
</dbReference>
<dbReference type="GO" id="GO:0030424">
    <property type="term" value="C:axon"/>
    <property type="evidence" value="ECO:0007669"/>
    <property type="project" value="TreeGrafter"/>
</dbReference>
<accession>T1JCZ7</accession>
<feature type="domain" description="Ig-like" evidence="17">
    <location>
        <begin position="519"/>
        <end position="610"/>
    </location>
</feature>
<dbReference type="CDD" id="cd20958">
    <property type="entry name" value="IgI_5_Dscam"/>
    <property type="match status" value="1"/>
</dbReference>
<evidence type="ECO:0000259" key="18">
    <source>
        <dbReference type="PROSITE" id="PS50853"/>
    </source>
</evidence>
<dbReference type="FunFam" id="2.60.40.10:FF:000310">
    <property type="entry name" value="Down syndrome cell adhesion molecule, isoform D"/>
    <property type="match status" value="1"/>
</dbReference>
<evidence type="ECO:0000256" key="7">
    <source>
        <dbReference type="ARBA" id="ARBA00022902"/>
    </source>
</evidence>
<dbReference type="InterPro" id="IPR056754">
    <property type="entry name" value="DSCAM/DSCAML_C"/>
</dbReference>
<dbReference type="EnsemblMetazoa" id="SMAR011672-RA">
    <property type="protein sequence ID" value="SMAR011672-PA"/>
    <property type="gene ID" value="SMAR011672"/>
</dbReference>
<evidence type="ECO:0000256" key="14">
    <source>
        <dbReference type="ARBA" id="ARBA00034103"/>
    </source>
</evidence>
<dbReference type="FunFam" id="2.60.40.10:FF:000324">
    <property type="entry name" value="Down syndrome cell adhesion molecule, isoform D"/>
    <property type="match status" value="1"/>
</dbReference>
<feature type="domain" description="Ig-like" evidence="17">
    <location>
        <begin position="428"/>
        <end position="514"/>
    </location>
</feature>
<evidence type="ECO:0008006" key="21">
    <source>
        <dbReference type="Google" id="ProtNLM"/>
    </source>
</evidence>
<evidence type="ECO:0000256" key="15">
    <source>
        <dbReference type="SAM" id="MobiDB-lite"/>
    </source>
</evidence>
<dbReference type="SMART" id="SM00408">
    <property type="entry name" value="IGc2"/>
    <property type="match status" value="9"/>
</dbReference>
<keyword evidence="10 16" id="KW-0472">Membrane</keyword>
<dbReference type="STRING" id="126957.T1JCZ7"/>
<dbReference type="FunFam" id="2.60.40.10:FF:000120">
    <property type="entry name" value="Down syndrome cell adhesion molecule like 1"/>
    <property type="match status" value="1"/>
</dbReference>
<dbReference type="Proteomes" id="UP000014500">
    <property type="component" value="Unassembled WGS sequence"/>
</dbReference>
<dbReference type="OMA" id="YEEEWGY"/>
<feature type="transmembrane region" description="Helical" evidence="16">
    <location>
        <begin position="1650"/>
        <end position="1676"/>
    </location>
</feature>
<dbReference type="Pfam" id="PF07679">
    <property type="entry name" value="I-set"/>
    <property type="match status" value="3"/>
</dbReference>
<dbReference type="PANTHER" id="PTHR10075:SF100">
    <property type="entry name" value="FASCICLIN-2"/>
    <property type="match status" value="1"/>
</dbReference>
<keyword evidence="11" id="KW-1015">Disulfide bond</keyword>
<dbReference type="GO" id="GO:0070593">
    <property type="term" value="P:dendrite self-avoidance"/>
    <property type="evidence" value="ECO:0007669"/>
    <property type="project" value="TreeGrafter"/>
</dbReference>
<evidence type="ECO:0000256" key="12">
    <source>
        <dbReference type="ARBA" id="ARBA00023180"/>
    </source>
</evidence>
<dbReference type="Pfam" id="PF25059">
    <property type="entry name" value="FN3_DSCAM-DSCAML_C"/>
    <property type="match status" value="1"/>
</dbReference>
<evidence type="ECO:0000256" key="3">
    <source>
        <dbReference type="ARBA" id="ARBA00022692"/>
    </source>
</evidence>
<feature type="compositionally biased region" description="Basic and acidic residues" evidence="15">
    <location>
        <begin position="1894"/>
        <end position="1918"/>
    </location>
</feature>
<keyword evidence="4" id="KW-0732">Signal</keyword>
<feature type="domain" description="Ig-like" evidence="17">
    <location>
        <begin position="220"/>
        <end position="305"/>
    </location>
</feature>
<name>T1JCZ7_STRMM</name>
<evidence type="ECO:0000256" key="10">
    <source>
        <dbReference type="ARBA" id="ARBA00023136"/>
    </source>
</evidence>
<evidence type="ECO:0000256" key="4">
    <source>
        <dbReference type="ARBA" id="ARBA00022729"/>
    </source>
</evidence>
<dbReference type="InterPro" id="IPR013098">
    <property type="entry name" value="Ig_I-set"/>
</dbReference>
<evidence type="ECO:0000256" key="5">
    <source>
        <dbReference type="ARBA" id="ARBA00022737"/>
    </source>
</evidence>
<sequence length="1948" mass="215569">MTAGDGKGQEERSHFTRRKKFYEVQVYDEFVITGNTAVLRCHIPSFVVDYVSVTSWIRNTEEIHPSSRTDEKYMIIPSGELHVKDVGANDVFHSYKCRTVHRLSGESKVSATFGKIIVTDPRSSIPPRITDSKSSVVAKQGENVVLPCAGQGYPIPVYSWFVLTDDGRSISVQASTRIRPAGGNLLLDNVRPSDSATYVCFVNNTVGSEKIDTILTVIAPLSASIQPHQQVVDLGKPASFQCITSGYPISSVKWLKNGQDVSGERTSTLSRDVLRVNGAAREDRGMYQCVVSNSYESVQASMELRLGGDYIYLHISAQLHPNISPVLHSVFSEKIVQAGSVVSLECIASASPAPLVTWTLDDEPIKPTTGDGNGVRFIDHSVDGEGNVLSILNVSRVQVQDGGEYACAAKNKVGKIVHSARINVHGRPYIRPFRRKSVVAGEDVVIKCPYAGHPIESIQWERGGRKLPIDHRQVVFRNGTLLVRSVQRTPDAGTYTCLVRSPDGVIATQDLEVMVRVPPTIMPFSFPDEQLHIGMRVRVVCVVSQGDVPMTITWLKDGQPIPGELGVSVQMLDEYSSSLVIRSVTLRHNGNYTCVASNAAAAAFHSALLHANVPPKLNPPPFQEIVLDEGAQARLVCAVLDGDLPITFTWLKNGREVTSDSRVATRDFDEFTHVLTISKAHSEHSGNYTCIAHNDAASARFSARLVVNVPPRWLTEPRDTEVLAGGRVLIDCQADGFPVPRVTWMKAVENAPGDYIEVPQVNSRVRQMENGSLLVTEARPDDRGRYSCRASNGVGTGLSHVIVLEVRMAPLFESKTRNMTIRQGDQADLVCSAIGDPPLEIVWFKNSRNLNQENSAKYKLKRNKTKHGMESVLSILESSGDDTDTFRCNAKNVYGTDETLIYLTITERPSPPQSIGIIETSARFARITWTTSYDGNSPIHQYVVQFKLASASWTERSINVTVTSNENSVVLRDLQPDASYQCRVWAMNAAGPSQPSDVLSFSTTEEAPGGPPRNVQVEPTDARAVKVSWKPPRKESWNGRIRGYYVGYKVHDSSEPYAFKTVETAAGSKDQDLSVQIANLRQFTKYSFIVQAYNQAGTSSRSDEVVMLTSEDVPNQAPDNLQCSSISSQSLHVSWTAVGSAAANGILQGYKVVYQPVEEWYGGYESVTSESKVTNGLSVILSGLEKFTNYSIQVMAYTRVGDGVKSSFCYCATLEDVPDAPSDIKAVAMTMDSIIVSWKPPAHINGEIKNYNVYIRALEHLKEEITKHPIPPSFNTYEAVGLKKNRRYEFWVTAVTAVGEGQSTRVVAQSPAGPTVVARIVSFGGDVVAPWKTFLELHCKAVGMPHPEREWRFGGQLLVVDEDDRVRPLPDGTLLIKNLQEKDSGSYMCRASNSQGNDQVIYNLVVQVPPGPPSLFVTGITESSLELRWRNLNSGGAAIQGYVLNYKREFGEWEQVALGADTFSYPLSSLECGTRYQMYIQAMNKLGVGQASDILAARTKGSGIQNEEERERESEFVLFRSVSVLNIKTVLSTAPIIPVQEKFLRTESTSVILVLNSWLSGGCPILYFVVQYRLINQIEWKLVSNNVLLQHQSEFLIPDLVPATWYALRVTAHNNAGSTVAEFHFATRTIGGGTLSPLGASEDVTPSPFYYSWSILGAILAVLCLVTSVGVVCYCFRQRKQYVTDNGGGEEEKPRGGVEDKAASAGSFTYLLNTSNNKPSHNSAINYTKKGELVTYNNSDISPYATAQISQGNEMKTFSQRALAPAQMYPPLRSEFREGTYPRARKDNLQQKQQQQYQRPDKMFYSTDYTNPVTECDDLTITRQMIYASHPRMTRPSAPNMTFDFHVPDLLDHGPESSTSNDTSPETYVRNGSKQTDDYDRYGVNETRFVYDNTSRDPDRNNRQEYKDNYHKSYEDRKVSKKIGSCPMPIQPIQPSFASEYTDDFTIA</sequence>
<dbReference type="Pfam" id="PF13927">
    <property type="entry name" value="Ig_3"/>
    <property type="match status" value="6"/>
</dbReference>
<dbReference type="PhylomeDB" id="T1JCZ7"/>
<dbReference type="PROSITE" id="PS50853">
    <property type="entry name" value="FN3"/>
    <property type="match status" value="6"/>
</dbReference>
<evidence type="ECO:0000256" key="16">
    <source>
        <dbReference type="SAM" id="Phobius"/>
    </source>
</evidence>
<dbReference type="InterPro" id="IPR036179">
    <property type="entry name" value="Ig-like_dom_sf"/>
</dbReference>
<evidence type="ECO:0000313" key="20">
    <source>
        <dbReference type="Proteomes" id="UP000014500"/>
    </source>
</evidence>
<dbReference type="SUPFAM" id="SSF48726">
    <property type="entry name" value="Immunoglobulin"/>
    <property type="match status" value="10"/>
</dbReference>
<feature type="region of interest" description="Disordered" evidence="15">
    <location>
        <begin position="1847"/>
        <end position="1918"/>
    </location>
</feature>
<evidence type="ECO:0000256" key="1">
    <source>
        <dbReference type="ARBA" id="ARBA00004251"/>
    </source>
</evidence>
<evidence type="ECO:0000313" key="19">
    <source>
        <dbReference type="EnsemblMetazoa" id="SMAR011672-PA"/>
    </source>
</evidence>
<evidence type="ECO:0000256" key="9">
    <source>
        <dbReference type="ARBA" id="ARBA00023018"/>
    </source>
</evidence>
<feature type="domain" description="Fibronectin type-III" evidence="18">
    <location>
        <begin position="1535"/>
        <end position="1632"/>
    </location>
</feature>
<keyword evidence="5" id="KW-0677">Repeat</keyword>
<comment type="subcellular location">
    <subcellularLocation>
        <location evidence="1">Cell membrane</location>
        <topology evidence="1">Single-pass type I membrane protein</topology>
    </subcellularLocation>
    <subcellularLocation>
        <location evidence="14">Synapse</location>
    </subcellularLocation>
</comment>
<dbReference type="SMART" id="SM00060">
    <property type="entry name" value="FN3"/>
    <property type="match status" value="6"/>
</dbReference>
<dbReference type="GO" id="GO:0005886">
    <property type="term" value="C:plasma membrane"/>
    <property type="evidence" value="ECO:0007669"/>
    <property type="project" value="UniProtKB-SubCell"/>
</dbReference>
<feature type="domain" description="Fibronectin type-III" evidence="18">
    <location>
        <begin position="1409"/>
        <end position="1502"/>
    </location>
</feature>
<reference evidence="20" key="1">
    <citation type="submission" date="2011-05" db="EMBL/GenBank/DDBJ databases">
        <authorList>
            <person name="Richards S.R."/>
            <person name="Qu J."/>
            <person name="Jiang H."/>
            <person name="Jhangiani S.N."/>
            <person name="Agravi P."/>
            <person name="Goodspeed R."/>
            <person name="Gross S."/>
            <person name="Mandapat C."/>
            <person name="Jackson L."/>
            <person name="Mathew T."/>
            <person name="Pu L."/>
            <person name="Thornton R."/>
            <person name="Saada N."/>
            <person name="Wilczek-Boney K.B."/>
            <person name="Lee S."/>
            <person name="Kovar C."/>
            <person name="Wu Y."/>
            <person name="Scherer S.E."/>
            <person name="Worley K.C."/>
            <person name="Muzny D.M."/>
            <person name="Gibbs R."/>
        </authorList>
    </citation>
    <scope>NUCLEOTIDE SEQUENCE</scope>
    <source>
        <strain evidence="20">Brora</strain>
    </source>
</reference>
<keyword evidence="3 16" id="KW-0812">Transmembrane</keyword>
<evidence type="ECO:0000256" key="8">
    <source>
        <dbReference type="ARBA" id="ARBA00022989"/>
    </source>
</evidence>
<feature type="domain" description="Ig-like" evidence="17">
    <location>
        <begin position="615"/>
        <end position="706"/>
    </location>
</feature>
<dbReference type="PANTHER" id="PTHR10075">
    <property type="entry name" value="BASIGIN RELATED"/>
    <property type="match status" value="1"/>
</dbReference>
<feature type="domain" description="Ig-like" evidence="17">
    <location>
        <begin position="1314"/>
        <end position="1405"/>
    </location>
</feature>